<reference evidence="9" key="1">
    <citation type="submission" date="2021-01" db="EMBL/GenBank/DDBJ databases">
        <authorList>
            <person name="Corre E."/>
            <person name="Pelletier E."/>
            <person name="Niang G."/>
            <person name="Scheremetjew M."/>
            <person name="Finn R."/>
            <person name="Kale V."/>
            <person name="Holt S."/>
            <person name="Cochrane G."/>
            <person name="Meng A."/>
            <person name="Brown T."/>
            <person name="Cohen L."/>
        </authorList>
    </citation>
    <scope>NUCLEOTIDE SEQUENCE</scope>
    <source>
        <strain evidence="9">Clade-D-RCC2572</strain>
    </source>
</reference>
<evidence type="ECO:0000256" key="7">
    <source>
        <dbReference type="RuleBase" id="RU000549"/>
    </source>
</evidence>
<dbReference type="GO" id="GO:0009534">
    <property type="term" value="C:chloroplast thylakoid"/>
    <property type="evidence" value="ECO:0007669"/>
    <property type="project" value="UniProtKB-ARBA"/>
</dbReference>
<name>A0A7S0PP17_9CHLO</name>
<evidence type="ECO:0000256" key="1">
    <source>
        <dbReference type="ARBA" id="ARBA00007039"/>
    </source>
</evidence>
<evidence type="ECO:0000256" key="5">
    <source>
        <dbReference type="PROSITE-ProRule" id="PRU10085"/>
    </source>
</evidence>
<feature type="active site" evidence="6">
    <location>
        <position position="157"/>
    </location>
</feature>
<gene>
    <name evidence="9" type="ORF">OMED0929_LOCUS3536</name>
</gene>
<dbReference type="GO" id="GO:0009840">
    <property type="term" value="C:chloroplastic endopeptidase Clp complex"/>
    <property type="evidence" value="ECO:0007669"/>
    <property type="project" value="UniProtKB-ARBA"/>
</dbReference>
<dbReference type="Pfam" id="PF00574">
    <property type="entry name" value="CLP_protease"/>
    <property type="match status" value="1"/>
</dbReference>
<organism evidence="9">
    <name type="scientific">Ostreococcus mediterraneus</name>
    <dbReference type="NCBI Taxonomy" id="1486918"/>
    <lineage>
        <taxon>Eukaryota</taxon>
        <taxon>Viridiplantae</taxon>
        <taxon>Chlorophyta</taxon>
        <taxon>Mamiellophyceae</taxon>
        <taxon>Mamiellales</taxon>
        <taxon>Bathycoccaceae</taxon>
        <taxon>Ostreococcus</taxon>
    </lineage>
</organism>
<dbReference type="NCBIfam" id="NF001368">
    <property type="entry name" value="PRK00277.1"/>
    <property type="match status" value="1"/>
</dbReference>
<keyword evidence="3 7" id="KW-0378">Hydrolase</keyword>
<evidence type="ECO:0000256" key="4">
    <source>
        <dbReference type="ARBA" id="ARBA00022825"/>
    </source>
</evidence>
<keyword evidence="4 7" id="KW-0720">Serine protease</keyword>
<dbReference type="HAMAP" id="MF_00444">
    <property type="entry name" value="ClpP"/>
    <property type="match status" value="1"/>
</dbReference>
<evidence type="ECO:0000256" key="6">
    <source>
        <dbReference type="PROSITE-ProRule" id="PRU10086"/>
    </source>
</evidence>
<dbReference type="PROSITE" id="PS00381">
    <property type="entry name" value="CLP_PROTEASE_SER"/>
    <property type="match status" value="1"/>
</dbReference>
<evidence type="ECO:0000256" key="8">
    <source>
        <dbReference type="RuleBase" id="RU003567"/>
    </source>
</evidence>
<evidence type="ECO:0000256" key="2">
    <source>
        <dbReference type="ARBA" id="ARBA00022670"/>
    </source>
</evidence>
<dbReference type="InterPro" id="IPR033135">
    <property type="entry name" value="ClpP_His_AS"/>
</dbReference>
<dbReference type="InterPro" id="IPR029045">
    <property type="entry name" value="ClpP/crotonase-like_dom_sf"/>
</dbReference>
<dbReference type="GO" id="GO:0006515">
    <property type="term" value="P:protein quality control for misfolded or incompletely synthesized proteins"/>
    <property type="evidence" value="ECO:0007669"/>
    <property type="project" value="TreeGrafter"/>
</dbReference>
<protein>
    <recommendedName>
        <fullName evidence="8">ATP-dependent Clp protease proteolytic subunit</fullName>
        <ecNumber evidence="7">3.4.21.92</ecNumber>
    </recommendedName>
</protein>
<dbReference type="PANTHER" id="PTHR10381">
    <property type="entry name" value="ATP-DEPENDENT CLP PROTEASE PROTEOLYTIC SUBUNIT"/>
    <property type="match status" value="1"/>
</dbReference>
<dbReference type="InterPro" id="IPR018215">
    <property type="entry name" value="ClpP_Ser_AS"/>
</dbReference>
<dbReference type="PROSITE" id="PS00382">
    <property type="entry name" value="CLP_PROTEASE_HIS"/>
    <property type="match status" value="1"/>
</dbReference>
<proteinExistence type="inferred from homology"/>
<dbReference type="GO" id="GO:0004252">
    <property type="term" value="F:serine-type endopeptidase activity"/>
    <property type="evidence" value="ECO:0007669"/>
    <property type="project" value="UniProtKB-EC"/>
</dbReference>
<dbReference type="PANTHER" id="PTHR10381:SF11">
    <property type="entry name" value="ATP-DEPENDENT CLP PROTEASE PROTEOLYTIC SUBUNIT, MITOCHONDRIAL"/>
    <property type="match status" value="1"/>
</dbReference>
<dbReference type="GO" id="GO:0051117">
    <property type="term" value="F:ATPase binding"/>
    <property type="evidence" value="ECO:0007669"/>
    <property type="project" value="TreeGrafter"/>
</dbReference>
<dbReference type="InterPro" id="IPR001907">
    <property type="entry name" value="ClpP"/>
</dbReference>
<dbReference type="GO" id="GO:0004176">
    <property type="term" value="F:ATP-dependent peptidase activity"/>
    <property type="evidence" value="ECO:0007669"/>
    <property type="project" value="InterPro"/>
</dbReference>
<comment type="similarity">
    <text evidence="1 8">Belongs to the peptidase S14 family.</text>
</comment>
<evidence type="ECO:0000256" key="3">
    <source>
        <dbReference type="ARBA" id="ARBA00022801"/>
    </source>
</evidence>
<keyword evidence="2 7" id="KW-0645">Protease</keyword>
<feature type="active site" evidence="5">
    <location>
        <position position="132"/>
    </location>
</feature>
<evidence type="ECO:0000313" key="9">
    <source>
        <dbReference type="EMBL" id="CAD8581825.1"/>
    </source>
</evidence>
<dbReference type="EMBL" id="HBEW01004224">
    <property type="protein sequence ID" value="CAD8581825.1"/>
    <property type="molecule type" value="Transcribed_RNA"/>
</dbReference>
<dbReference type="FunFam" id="3.90.226.10:FF:000001">
    <property type="entry name" value="ATP-dependent Clp protease proteolytic subunit"/>
    <property type="match status" value="1"/>
</dbReference>
<dbReference type="EC" id="3.4.21.92" evidence="7"/>
<dbReference type="PRINTS" id="PR00127">
    <property type="entry name" value="CLPPROTEASEP"/>
</dbReference>
<accession>A0A7S0PP17</accession>
<dbReference type="InterPro" id="IPR023562">
    <property type="entry name" value="ClpP/TepA"/>
</dbReference>
<dbReference type="AlphaFoldDB" id="A0A7S0PP17"/>
<dbReference type="SUPFAM" id="SSF52096">
    <property type="entry name" value="ClpP/crotonase"/>
    <property type="match status" value="1"/>
</dbReference>
<dbReference type="Gene3D" id="3.90.226.10">
    <property type="entry name" value="2-enoyl-CoA Hydratase, Chain A, domain 1"/>
    <property type="match status" value="1"/>
</dbReference>
<dbReference type="CDD" id="cd07017">
    <property type="entry name" value="S14_ClpP_2"/>
    <property type="match status" value="1"/>
</dbReference>
<sequence length="235" mass="25399">MLRTNALSRALNHGSAFLRNAAPSFPSTVTGTRAYALVPMVLESTNRGERVFDIYSRLLKERIVFVNGAITDDIASLTVAQLLFLESVSPTQPIWMYINSPGGSVTAGLGIYDTMQYVSPAIHTLCVGQASSMGSLLLAAGAPGQRRSLPHSRIMLHQPSGGAAGQASDIAIHAEEILKVRAKLTEIYVQHTNKEYHEVGVTLERDTFMSPEEALEFGLIDEIVTKRGAEPSDTS</sequence>
<dbReference type="NCBIfam" id="NF009205">
    <property type="entry name" value="PRK12553.1"/>
    <property type="match status" value="1"/>
</dbReference>